<organism evidence="2 3">
    <name type="scientific">candidate division WOR-3 bacterium</name>
    <dbReference type="NCBI Taxonomy" id="2052148"/>
    <lineage>
        <taxon>Bacteria</taxon>
        <taxon>Bacteria division WOR-3</taxon>
    </lineage>
</organism>
<evidence type="ECO:0000259" key="1">
    <source>
        <dbReference type="Pfam" id="PF13401"/>
    </source>
</evidence>
<dbReference type="PANTHER" id="PTHR35894">
    <property type="entry name" value="GENERAL SECRETION PATHWAY PROTEIN A-RELATED"/>
    <property type="match status" value="1"/>
</dbReference>
<dbReference type="EMBL" id="QNBE01000073">
    <property type="protein sequence ID" value="RKX69638.1"/>
    <property type="molecule type" value="Genomic_DNA"/>
</dbReference>
<dbReference type="Proteomes" id="UP000268469">
    <property type="component" value="Unassembled WGS sequence"/>
</dbReference>
<protein>
    <recommendedName>
        <fullName evidence="1">ORC1/DEAH AAA+ ATPase domain-containing protein</fullName>
    </recommendedName>
</protein>
<comment type="caution">
    <text evidence="2">The sequence shown here is derived from an EMBL/GenBank/DDBJ whole genome shotgun (WGS) entry which is preliminary data.</text>
</comment>
<evidence type="ECO:0000313" key="2">
    <source>
        <dbReference type="EMBL" id="RKX69638.1"/>
    </source>
</evidence>
<dbReference type="SUPFAM" id="SSF52540">
    <property type="entry name" value="P-loop containing nucleoside triphosphate hydrolases"/>
    <property type="match status" value="1"/>
</dbReference>
<gene>
    <name evidence="2" type="ORF">DRP53_07555</name>
</gene>
<dbReference type="InterPro" id="IPR027417">
    <property type="entry name" value="P-loop_NTPase"/>
</dbReference>
<dbReference type="GO" id="GO:0016887">
    <property type="term" value="F:ATP hydrolysis activity"/>
    <property type="evidence" value="ECO:0007669"/>
    <property type="project" value="InterPro"/>
</dbReference>
<accession>A0A660SFR3</accession>
<dbReference type="InterPro" id="IPR049945">
    <property type="entry name" value="AAA_22"/>
</dbReference>
<reference evidence="2 3" key="1">
    <citation type="submission" date="2018-06" db="EMBL/GenBank/DDBJ databases">
        <title>Extensive metabolic versatility and redundancy in microbially diverse, dynamic hydrothermal sediments.</title>
        <authorList>
            <person name="Dombrowski N."/>
            <person name="Teske A."/>
            <person name="Baker B.J."/>
        </authorList>
    </citation>
    <scope>NUCLEOTIDE SEQUENCE [LARGE SCALE GENOMIC DNA]</scope>
    <source>
        <strain evidence="2">B36_G15</strain>
    </source>
</reference>
<dbReference type="Pfam" id="PF13401">
    <property type="entry name" value="AAA_22"/>
    <property type="match status" value="1"/>
</dbReference>
<dbReference type="Gene3D" id="3.40.50.300">
    <property type="entry name" value="P-loop containing nucleotide triphosphate hydrolases"/>
    <property type="match status" value="1"/>
</dbReference>
<sequence length="272" mass="30925">MDYIQFFGLSGEPFSNVPNPKYYFDSPQHAAARNYLIHAAQGVRGLAVLTGEIGTGKTMVIRKILSDLNSLGGFRVGLVILTHSNFPPRWLYTKIANLMGLRDFEKPEEIVGRISDRLMELYHRGERTIILVDEANKLKDETILEELRGLLNLEISDTRLITFILSGLPELDNYLAQNKALYQRIAVKVKLRPMGPETIKSYIGHRLSLVNGSTEIFTEPAIHLIIRYSEGKARVVNTICDNAMFEAFVQKRKPIDEYIVERVISNLGYRLE</sequence>
<dbReference type="AlphaFoldDB" id="A0A660SFR3"/>
<feature type="domain" description="ORC1/DEAH AAA+ ATPase" evidence="1">
    <location>
        <begin position="44"/>
        <end position="175"/>
    </location>
</feature>
<proteinExistence type="predicted"/>
<name>A0A660SFR3_UNCW3</name>
<dbReference type="InterPro" id="IPR052026">
    <property type="entry name" value="ExeA_AAA_ATPase_DNA-bind"/>
</dbReference>
<dbReference type="PANTHER" id="PTHR35894:SF1">
    <property type="entry name" value="PHOSPHORIBULOKINASE _ URIDINE KINASE FAMILY"/>
    <property type="match status" value="1"/>
</dbReference>
<evidence type="ECO:0000313" key="3">
    <source>
        <dbReference type="Proteomes" id="UP000268469"/>
    </source>
</evidence>